<reference evidence="1 2" key="1">
    <citation type="journal article" date="2018" name="Vet. Microbiol.">
        <title>Characterisation of Staphylococcus felis isolated from cats using whole genome sequencing.</title>
        <authorList>
            <person name="Worthing K."/>
            <person name="Pang S."/>
            <person name="Trott D.J."/>
            <person name="Abraham S."/>
            <person name="Coombs G.W."/>
            <person name="Jordan D."/>
            <person name="McIntyre L."/>
            <person name="Davies M.R."/>
            <person name="Norris J."/>
        </authorList>
    </citation>
    <scope>NUCLEOTIDE SEQUENCE [LARGE SCALE GENOMIC DNA]</scope>
    <source>
        <strain evidence="1 2">F9</strain>
    </source>
</reference>
<evidence type="ECO:0000313" key="1">
    <source>
        <dbReference type="EMBL" id="REH90626.1"/>
    </source>
</evidence>
<keyword evidence="1" id="KW-0436">Ligase</keyword>
<dbReference type="AlphaFoldDB" id="A0A3E0ILI7"/>
<accession>A0A3E0ILI7</accession>
<proteinExistence type="predicted"/>
<dbReference type="EMBL" id="QKXQ01000597">
    <property type="protein sequence ID" value="REH90626.1"/>
    <property type="molecule type" value="Genomic_DNA"/>
</dbReference>
<organism evidence="1 2">
    <name type="scientific">Staphylococcus felis</name>
    <dbReference type="NCBI Taxonomy" id="46127"/>
    <lineage>
        <taxon>Bacteria</taxon>
        <taxon>Bacillati</taxon>
        <taxon>Bacillota</taxon>
        <taxon>Bacilli</taxon>
        <taxon>Bacillales</taxon>
        <taxon>Staphylococcaceae</taxon>
        <taxon>Staphylococcus</taxon>
    </lineage>
</organism>
<sequence>TDEMLLYDKYYERIVERNAKMNAQIE</sequence>
<evidence type="ECO:0000313" key="2">
    <source>
        <dbReference type="Proteomes" id="UP000256562"/>
    </source>
</evidence>
<feature type="non-terminal residue" evidence="1">
    <location>
        <position position="1"/>
    </location>
</feature>
<gene>
    <name evidence="1" type="ORF">DOS83_12240</name>
</gene>
<name>A0A3E0ILI7_9STAP</name>
<comment type="caution">
    <text evidence="1">The sequence shown here is derived from an EMBL/GenBank/DDBJ whole genome shotgun (WGS) entry which is preliminary data.</text>
</comment>
<dbReference type="GO" id="GO:0016874">
    <property type="term" value="F:ligase activity"/>
    <property type="evidence" value="ECO:0007669"/>
    <property type="project" value="UniProtKB-KW"/>
</dbReference>
<dbReference type="Proteomes" id="UP000256562">
    <property type="component" value="Unassembled WGS sequence"/>
</dbReference>
<protein>
    <submittedName>
        <fullName evidence="1">Lipoate--protein ligase family protein</fullName>
    </submittedName>
</protein>